<feature type="transmembrane region" description="Helical" evidence="7">
    <location>
        <begin position="12"/>
        <end position="29"/>
    </location>
</feature>
<protein>
    <recommendedName>
        <fullName evidence="2">peptide-methionine (S)-S-oxide reductase</fullName>
        <ecNumber evidence="2">1.8.4.11</ecNumber>
    </recommendedName>
    <alternativeName>
        <fullName evidence="4">Peptide-methionine (S)-S-oxide reductase</fullName>
    </alternativeName>
</protein>
<dbReference type="PANTHER" id="PTHR43774">
    <property type="entry name" value="PEPTIDE METHIONINE SULFOXIDE REDUCTASE"/>
    <property type="match status" value="1"/>
</dbReference>
<dbReference type="InterPro" id="IPR036509">
    <property type="entry name" value="Met_Sox_Rdtase_MsrA_sf"/>
</dbReference>
<comment type="catalytic activity">
    <reaction evidence="6">
        <text>[thioredoxin]-disulfide + L-methionine + H2O = L-methionine (S)-S-oxide + [thioredoxin]-dithiol</text>
        <dbReference type="Rhea" id="RHEA:19993"/>
        <dbReference type="Rhea" id="RHEA-COMP:10698"/>
        <dbReference type="Rhea" id="RHEA-COMP:10700"/>
        <dbReference type="ChEBI" id="CHEBI:15377"/>
        <dbReference type="ChEBI" id="CHEBI:29950"/>
        <dbReference type="ChEBI" id="CHEBI:50058"/>
        <dbReference type="ChEBI" id="CHEBI:57844"/>
        <dbReference type="ChEBI" id="CHEBI:58772"/>
        <dbReference type="EC" id="1.8.4.11"/>
    </reaction>
</comment>
<keyword evidence="10" id="KW-1185">Reference proteome</keyword>
<feature type="domain" description="Peptide methionine sulphoxide reductase MsrA" evidence="8">
    <location>
        <begin position="74"/>
        <end position="228"/>
    </location>
</feature>
<keyword evidence="7" id="KW-0812">Transmembrane</keyword>
<evidence type="ECO:0000313" key="9">
    <source>
        <dbReference type="EMBL" id="PWN29746.1"/>
    </source>
</evidence>
<reference evidence="9 10" key="1">
    <citation type="journal article" date="2018" name="Mol. Biol. Evol.">
        <title>Broad Genomic Sampling Reveals a Smut Pathogenic Ancestry of the Fungal Clade Ustilaginomycotina.</title>
        <authorList>
            <person name="Kijpornyongpan T."/>
            <person name="Mondo S.J."/>
            <person name="Barry K."/>
            <person name="Sandor L."/>
            <person name="Lee J."/>
            <person name="Lipzen A."/>
            <person name="Pangilinan J."/>
            <person name="LaButti K."/>
            <person name="Hainaut M."/>
            <person name="Henrissat B."/>
            <person name="Grigoriev I.V."/>
            <person name="Spatafora J.W."/>
            <person name="Aime M.C."/>
        </authorList>
    </citation>
    <scope>NUCLEOTIDE SEQUENCE [LARGE SCALE GENOMIC DNA]</scope>
    <source>
        <strain evidence="9 10">MCA 5214</strain>
    </source>
</reference>
<evidence type="ECO:0000256" key="1">
    <source>
        <dbReference type="ARBA" id="ARBA00005591"/>
    </source>
</evidence>
<dbReference type="PANTHER" id="PTHR43774:SF1">
    <property type="entry name" value="PEPTIDE METHIONINE SULFOXIDE REDUCTASE MSRA 2"/>
    <property type="match status" value="1"/>
</dbReference>
<dbReference type="FunFam" id="3.30.1060.10:FF:000006">
    <property type="entry name" value="Peptide methionine sulfoxide reductase"/>
    <property type="match status" value="1"/>
</dbReference>
<evidence type="ECO:0000256" key="5">
    <source>
        <dbReference type="ARBA" id="ARBA00047806"/>
    </source>
</evidence>
<evidence type="ECO:0000256" key="7">
    <source>
        <dbReference type="SAM" id="Phobius"/>
    </source>
</evidence>
<dbReference type="HAMAP" id="MF_01401">
    <property type="entry name" value="MsrA"/>
    <property type="match status" value="1"/>
</dbReference>
<dbReference type="InterPro" id="IPR002569">
    <property type="entry name" value="Met_Sox_Rdtase_MsrA_dom"/>
</dbReference>
<dbReference type="EC" id="1.8.4.11" evidence="2"/>
<dbReference type="GO" id="GO:0034599">
    <property type="term" value="P:cellular response to oxidative stress"/>
    <property type="evidence" value="ECO:0007669"/>
    <property type="project" value="UniProtKB-ARBA"/>
</dbReference>
<organism evidence="9 10">
    <name type="scientific">Jaminaea rosea</name>
    <dbReference type="NCBI Taxonomy" id="1569628"/>
    <lineage>
        <taxon>Eukaryota</taxon>
        <taxon>Fungi</taxon>
        <taxon>Dikarya</taxon>
        <taxon>Basidiomycota</taxon>
        <taxon>Ustilaginomycotina</taxon>
        <taxon>Exobasidiomycetes</taxon>
        <taxon>Microstromatales</taxon>
        <taxon>Microstromatales incertae sedis</taxon>
        <taxon>Jaminaea</taxon>
    </lineage>
</organism>
<dbReference type="AlphaFoldDB" id="A0A316UWR8"/>
<dbReference type="RefSeq" id="XP_025364358.1">
    <property type="nucleotide sequence ID" value="XM_025505533.1"/>
</dbReference>
<keyword evidence="7" id="KW-1133">Transmembrane helix</keyword>
<keyword evidence="3" id="KW-0560">Oxidoreductase</keyword>
<evidence type="ECO:0000313" key="10">
    <source>
        <dbReference type="Proteomes" id="UP000245884"/>
    </source>
</evidence>
<dbReference type="GO" id="GO:0008113">
    <property type="term" value="F:peptide-methionine (S)-S-oxide reductase activity"/>
    <property type="evidence" value="ECO:0007669"/>
    <property type="project" value="UniProtKB-EC"/>
</dbReference>
<evidence type="ECO:0000256" key="6">
    <source>
        <dbReference type="ARBA" id="ARBA00048782"/>
    </source>
</evidence>
<dbReference type="Pfam" id="PF01625">
    <property type="entry name" value="PMSR"/>
    <property type="match status" value="1"/>
</dbReference>
<comment type="similarity">
    <text evidence="1">Belongs to the MsrA Met sulfoxide reductase family.</text>
</comment>
<dbReference type="GeneID" id="37027356"/>
<dbReference type="OrthoDB" id="77405at2759"/>
<evidence type="ECO:0000259" key="8">
    <source>
        <dbReference type="Pfam" id="PF01625"/>
    </source>
</evidence>
<accession>A0A316UWR8</accession>
<dbReference type="Gene3D" id="3.30.1060.10">
    <property type="entry name" value="Peptide methionine sulphoxide reductase MsrA"/>
    <property type="match status" value="1"/>
</dbReference>
<dbReference type="STRING" id="1569628.A0A316UWR8"/>
<evidence type="ECO:0000256" key="2">
    <source>
        <dbReference type="ARBA" id="ARBA00012502"/>
    </source>
</evidence>
<sequence>MRPSPPTPRHNIAFWTLSLAAFPISYYMFTRFFRPSLKPAKVLGNPTTPTTATALAASASTMSSAGDHQVFTGANGCFWGPAQMYTKHFKNKGLISQKVGYIGGHTANPTYRDVCSGRTGHAEAIQVTFDPSKVSYAELVEFLYRTHDPTTKDRQGADVGSQYRSAIFPHNDEQKEIVERITKEVQEKHFTPNGRKIVTTIEPAKQEDFVEAEEYHQDYLDLNPSGYHCSTHRLYW</sequence>
<evidence type="ECO:0000256" key="4">
    <source>
        <dbReference type="ARBA" id="ARBA00030643"/>
    </source>
</evidence>
<comment type="catalytic activity">
    <reaction evidence="5">
        <text>L-methionyl-[protein] + [thioredoxin]-disulfide + H2O = L-methionyl-(S)-S-oxide-[protein] + [thioredoxin]-dithiol</text>
        <dbReference type="Rhea" id="RHEA:14217"/>
        <dbReference type="Rhea" id="RHEA-COMP:10698"/>
        <dbReference type="Rhea" id="RHEA-COMP:10700"/>
        <dbReference type="Rhea" id="RHEA-COMP:12313"/>
        <dbReference type="Rhea" id="RHEA-COMP:12315"/>
        <dbReference type="ChEBI" id="CHEBI:15377"/>
        <dbReference type="ChEBI" id="CHEBI:16044"/>
        <dbReference type="ChEBI" id="CHEBI:29950"/>
        <dbReference type="ChEBI" id="CHEBI:44120"/>
        <dbReference type="ChEBI" id="CHEBI:50058"/>
        <dbReference type="EC" id="1.8.4.11"/>
    </reaction>
</comment>
<evidence type="ECO:0000256" key="3">
    <source>
        <dbReference type="ARBA" id="ARBA00023002"/>
    </source>
</evidence>
<dbReference type="EMBL" id="KZ819663">
    <property type="protein sequence ID" value="PWN29746.1"/>
    <property type="molecule type" value="Genomic_DNA"/>
</dbReference>
<dbReference type="NCBIfam" id="TIGR00401">
    <property type="entry name" value="msrA"/>
    <property type="match status" value="1"/>
</dbReference>
<keyword evidence="7" id="KW-0472">Membrane</keyword>
<gene>
    <name evidence="9" type="ORF">BDZ90DRAFT_230598</name>
</gene>
<proteinExistence type="inferred from homology"/>
<name>A0A316UWR8_9BASI</name>
<dbReference type="SUPFAM" id="SSF55068">
    <property type="entry name" value="Peptide methionine sulfoxide reductase"/>
    <property type="match status" value="1"/>
</dbReference>
<dbReference type="Proteomes" id="UP000245884">
    <property type="component" value="Unassembled WGS sequence"/>
</dbReference>